<sequence>MRDRGTTRIIIHIDHLVLRGVDRAEAAVVAAALEAELAVRIGRDPGLSALTGANGEAVVGAGLVKVHHTASATAFGRAVGANIACLGAKL</sequence>
<evidence type="ECO:0000313" key="1">
    <source>
        <dbReference type="EMBL" id="MDQ0536536.1"/>
    </source>
</evidence>
<evidence type="ECO:0000313" key="2">
    <source>
        <dbReference type="Proteomes" id="UP001244552"/>
    </source>
</evidence>
<protein>
    <submittedName>
        <fullName evidence="1">Uncharacterized protein</fullName>
    </submittedName>
</protein>
<dbReference type="EMBL" id="JAUSVU010000028">
    <property type="protein sequence ID" value="MDQ0536536.1"/>
    <property type="molecule type" value="Genomic_DNA"/>
</dbReference>
<reference evidence="1 2" key="1">
    <citation type="submission" date="2023-07" db="EMBL/GenBank/DDBJ databases">
        <title>Genomic Encyclopedia of Type Strains, Phase IV (KMG-IV): sequencing the most valuable type-strain genomes for metagenomic binning, comparative biology and taxonomic classification.</title>
        <authorList>
            <person name="Goeker M."/>
        </authorList>
    </citation>
    <scope>NUCLEOTIDE SEQUENCE [LARGE SCALE GENOMIC DNA]</scope>
    <source>
        <strain evidence="1 2">DSM 19922</strain>
    </source>
</reference>
<gene>
    <name evidence="1" type="ORF">QO018_005433</name>
</gene>
<dbReference type="Proteomes" id="UP001244552">
    <property type="component" value="Unassembled WGS sequence"/>
</dbReference>
<keyword evidence="2" id="KW-1185">Reference proteome</keyword>
<comment type="caution">
    <text evidence="1">The sequence shown here is derived from an EMBL/GenBank/DDBJ whole genome shotgun (WGS) entry which is preliminary data.</text>
</comment>
<proteinExistence type="predicted"/>
<accession>A0ABU0MTV7</accession>
<organism evidence="1 2">
    <name type="scientific">Azospirillum picis</name>
    <dbReference type="NCBI Taxonomy" id="488438"/>
    <lineage>
        <taxon>Bacteria</taxon>
        <taxon>Pseudomonadati</taxon>
        <taxon>Pseudomonadota</taxon>
        <taxon>Alphaproteobacteria</taxon>
        <taxon>Rhodospirillales</taxon>
        <taxon>Azospirillaceae</taxon>
        <taxon>Azospirillum</taxon>
    </lineage>
</organism>
<name>A0ABU0MTV7_9PROT</name>